<evidence type="ECO:0000256" key="4">
    <source>
        <dbReference type="ARBA" id="ARBA00022729"/>
    </source>
</evidence>
<evidence type="ECO:0000313" key="8">
    <source>
        <dbReference type="EMBL" id="TFY80444.1"/>
    </source>
</evidence>
<comment type="cofactor">
    <cofactor evidence="1">
        <name>FAD</name>
        <dbReference type="ChEBI" id="CHEBI:57692"/>
    </cofactor>
</comment>
<name>A0A4Z0A1V0_9AGAM</name>
<evidence type="ECO:0000256" key="6">
    <source>
        <dbReference type="ARBA" id="ARBA00023002"/>
    </source>
</evidence>
<dbReference type="InterPro" id="IPR012132">
    <property type="entry name" value="GMC_OxRdtase"/>
</dbReference>
<keyword evidence="9" id="KW-1185">Reference proteome</keyword>
<dbReference type="InterPro" id="IPR000172">
    <property type="entry name" value="GMC_OxRdtase_N"/>
</dbReference>
<evidence type="ECO:0000313" key="9">
    <source>
        <dbReference type="Proteomes" id="UP000298061"/>
    </source>
</evidence>
<dbReference type="Pfam" id="PF00732">
    <property type="entry name" value="GMC_oxred_N"/>
    <property type="match status" value="1"/>
</dbReference>
<comment type="caution">
    <text evidence="8">The sequence shown here is derived from an EMBL/GenBank/DDBJ whole genome shotgun (WGS) entry which is preliminary data.</text>
</comment>
<evidence type="ECO:0000256" key="2">
    <source>
        <dbReference type="ARBA" id="ARBA00010790"/>
    </source>
</evidence>
<evidence type="ECO:0000256" key="1">
    <source>
        <dbReference type="ARBA" id="ARBA00001974"/>
    </source>
</evidence>
<protein>
    <recommendedName>
        <fullName evidence="7">Glucose-methanol-choline oxidoreductase N-terminal domain-containing protein</fullName>
    </recommendedName>
</protein>
<evidence type="ECO:0000259" key="7">
    <source>
        <dbReference type="PROSITE" id="PS00624"/>
    </source>
</evidence>
<feature type="domain" description="Glucose-methanol-choline oxidoreductase N-terminal" evidence="7">
    <location>
        <begin position="98"/>
        <end position="112"/>
    </location>
</feature>
<reference evidence="8 9" key="1">
    <citation type="submission" date="2019-02" db="EMBL/GenBank/DDBJ databases">
        <title>Genome sequencing of the rare red list fungi Hericium alpestre (H. flagellum).</title>
        <authorList>
            <person name="Buettner E."/>
            <person name="Kellner H."/>
        </authorList>
    </citation>
    <scope>NUCLEOTIDE SEQUENCE [LARGE SCALE GENOMIC DNA]</scope>
    <source>
        <strain evidence="8 9">DSM 108284</strain>
    </source>
</reference>
<dbReference type="OrthoDB" id="3268858at2759"/>
<evidence type="ECO:0000256" key="3">
    <source>
        <dbReference type="ARBA" id="ARBA00022630"/>
    </source>
</evidence>
<dbReference type="PANTHER" id="PTHR11552:SF201">
    <property type="entry name" value="GLUCOSE-METHANOL-CHOLINE OXIDOREDUCTASE N-TERMINAL DOMAIN-CONTAINING PROTEIN"/>
    <property type="match status" value="1"/>
</dbReference>
<dbReference type="SUPFAM" id="SSF51905">
    <property type="entry name" value="FAD/NAD(P)-binding domain"/>
    <property type="match status" value="1"/>
</dbReference>
<keyword evidence="5" id="KW-0274">FAD</keyword>
<accession>A0A4Z0A1V0</accession>
<dbReference type="PANTHER" id="PTHR11552">
    <property type="entry name" value="GLUCOSE-METHANOL-CHOLINE GMC OXIDOREDUCTASE"/>
    <property type="match status" value="1"/>
</dbReference>
<dbReference type="InterPro" id="IPR027424">
    <property type="entry name" value="Glucose_Oxidase_domain_2"/>
</dbReference>
<dbReference type="Gene3D" id="3.50.50.60">
    <property type="entry name" value="FAD/NAD(P)-binding domain"/>
    <property type="match status" value="1"/>
</dbReference>
<dbReference type="Proteomes" id="UP000298061">
    <property type="component" value="Unassembled WGS sequence"/>
</dbReference>
<dbReference type="EMBL" id="SFCI01000338">
    <property type="protein sequence ID" value="TFY80444.1"/>
    <property type="molecule type" value="Genomic_DNA"/>
</dbReference>
<proteinExistence type="inferred from homology"/>
<comment type="similarity">
    <text evidence="2">Belongs to the GMC oxidoreductase family.</text>
</comment>
<dbReference type="Gene3D" id="4.10.450.10">
    <property type="entry name" value="Glucose Oxidase, domain 2"/>
    <property type="match status" value="1"/>
</dbReference>
<keyword evidence="6" id="KW-0560">Oxidoreductase</keyword>
<evidence type="ECO:0000256" key="5">
    <source>
        <dbReference type="ARBA" id="ARBA00022827"/>
    </source>
</evidence>
<dbReference type="GO" id="GO:0016614">
    <property type="term" value="F:oxidoreductase activity, acting on CH-OH group of donors"/>
    <property type="evidence" value="ECO:0007669"/>
    <property type="project" value="InterPro"/>
</dbReference>
<feature type="non-terminal residue" evidence="8">
    <location>
        <position position="256"/>
    </location>
</feature>
<dbReference type="GO" id="GO:0050660">
    <property type="term" value="F:flavin adenine dinucleotide binding"/>
    <property type="evidence" value="ECO:0007669"/>
    <property type="project" value="InterPro"/>
</dbReference>
<dbReference type="PROSITE" id="PS00624">
    <property type="entry name" value="GMC_OXRED_2"/>
    <property type="match status" value="1"/>
</dbReference>
<dbReference type="Gene3D" id="3.30.560.10">
    <property type="entry name" value="Glucose Oxidase, domain 3"/>
    <property type="match status" value="1"/>
</dbReference>
<sequence length="256" mass="28508">MFKVLLLGTSQGNGSNYGAFTGAFTVDPETSTRSFSATGYYAPNADRKNLVFISQSHATRVIFERASDGDYVAKGVEVIKDGNKVVVEATREVILSAGSYQTPQLLELSGIGKREILDKHGITQILELNVGENLQVSVDEMLYPERLNKEIQLYQEKKRGMMSSVFSAFAFLPLSKAYGSEAEYDAFKKRLLSDKTLTGTEAEKKEFEFLKQWLADPKRAHVEYALVISFNVLELAYPDCFAKADADPRLFSINPT</sequence>
<gene>
    <name evidence="8" type="ORF">EWM64_g3569</name>
</gene>
<organism evidence="8 9">
    <name type="scientific">Hericium alpestre</name>
    <dbReference type="NCBI Taxonomy" id="135208"/>
    <lineage>
        <taxon>Eukaryota</taxon>
        <taxon>Fungi</taxon>
        <taxon>Dikarya</taxon>
        <taxon>Basidiomycota</taxon>
        <taxon>Agaricomycotina</taxon>
        <taxon>Agaricomycetes</taxon>
        <taxon>Russulales</taxon>
        <taxon>Hericiaceae</taxon>
        <taxon>Hericium</taxon>
    </lineage>
</organism>
<keyword evidence="3" id="KW-0285">Flavoprotein</keyword>
<dbReference type="InterPro" id="IPR036188">
    <property type="entry name" value="FAD/NAD-bd_sf"/>
</dbReference>
<keyword evidence="4" id="KW-0732">Signal</keyword>
<dbReference type="AlphaFoldDB" id="A0A4Z0A1V0"/>
<dbReference type="STRING" id="135208.A0A4Z0A1V0"/>